<feature type="region of interest" description="Disordered" evidence="1">
    <location>
        <begin position="227"/>
        <end position="273"/>
    </location>
</feature>
<feature type="compositionally biased region" description="Basic and acidic residues" evidence="1">
    <location>
        <begin position="349"/>
        <end position="363"/>
    </location>
</feature>
<feature type="compositionally biased region" description="Polar residues" evidence="1">
    <location>
        <begin position="232"/>
        <end position="245"/>
    </location>
</feature>
<dbReference type="GO" id="GO:0003779">
    <property type="term" value="F:actin binding"/>
    <property type="evidence" value="ECO:0007669"/>
    <property type="project" value="TreeGrafter"/>
</dbReference>
<sequence>MATPVVDPQPQMSSKADDDFYTGQNLNTLQHAKSLRNSVIFRDPSANSINSIQSNTNAYSVEQKTGLIKMTSSPSLSALAGILNEKTKQADIMVRKLSANLASEAIKEESEELTESRQQQSLPKLDEFGSPNLIDLADNDEAVIFQHPIPLKPSIEQPDFLSTPQVQQSTKENSFEPNSSDPSFISSKSQSDSVYKAHDFGSQNSLPTYKSGSEYFQEDVQSYLVEHHAKQEQPSTPSISTTQEVPSLDIQKGTPVLQRPDSDEKVEKKTGNIKSKRRRSLLNFWKKPKEHLDKQISNSKSFSLASNRIEAPEDVKGVTNPATKRSLSSNSIFTSFRKNKNNNSSSGNTREESVVEPKTESKILPKNSNNARRSSQKRKPTPLNFEKDLPAVKVEEKFPIDVFPKSLNVTEVESIVSLERSRSVKSNQRNSISSLRTRSLSDHISLNAKMEGMFITEATTTSLAAPDLSKSPVSSILRNGKFEPTTEEKLSKGSDFDNSTESSNLTISHQQRDSSFGSIEQKLNELTMESDNEEPTVEHLKLQTTTISPTGNSDNEDNELISDIMEFASIIDFGQDIELNFDLQSEKQRSYETLNPVRTASRNSLSKPSFNGETVASIIDEPTDSAKVEMNTHVADKEHTNSNKHEGTTTLEKTLEATPDNVSSSDFNTFSENSFNFNNYEEEEDFENEDFNNIHAGKDSPTISAFLPDMSTSMSRPISMSFRGLKAPQFNSSIELSGLVDYDLTSDRNSTKLAERSQRGIKLVNFSSQIVLYETYGEIEYDRHPDSATCNQLTPQLAQLIKEELNELKAEMEIHEESKCNTHFFLRACYKYLLCTSTILFNI</sequence>
<feature type="compositionally biased region" description="Basic and acidic residues" evidence="1">
    <location>
        <begin position="260"/>
        <end position="270"/>
    </location>
</feature>
<comment type="caution">
    <text evidence="2">The sequence shown here is derived from an EMBL/GenBank/DDBJ whole genome shotgun (WGS) entry which is preliminary data.</text>
</comment>
<feature type="region of interest" description="Disordered" evidence="1">
    <location>
        <begin position="155"/>
        <end position="190"/>
    </location>
</feature>
<feature type="region of interest" description="Disordered" evidence="1">
    <location>
        <begin position="315"/>
        <end position="384"/>
    </location>
</feature>
<feature type="compositionally biased region" description="Polar residues" evidence="1">
    <location>
        <begin position="160"/>
        <end position="190"/>
    </location>
</feature>
<dbReference type="Proteomes" id="UP000031516">
    <property type="component" value="Unassembled WGS sequence"/>
</dbReference>
<reference evidence="2 3" key="1">
    <citation type="submission" date="2014-03" db="EMBL/GenBank/DDBJ databases">
        <title>The genome of Kluyveromyces dobzhanskii.</title>
        <authorList>
            <person name="Nystedt B."/>
            <person name="Astrom S."/>
        </authorList>
    </citation>
    <scope>NUCLEOTIDE SEQUENCE [LARGE SCALE GENOMIC DNA]</scope>
    <source>
        <strain evidence="2 3">CBS 2104</strain>
    </source>
</reference>
<evidence type="ECO:0000256" key="1">
    <source>
        <dbReference type="SAM" id="MobiDB-lite"/>
    </source>
</evidence>
<organism evidence="2 3">
    <name type="scientific">Kluyveromyces dobzhanskii CBS 2104</name>
    <dbReference type="NCBI Taxonomy" id="1427455"/>
    <lineage>
        <taxon>Eukaryota</taxon>
        <taxon>Fungi</taxon>
        <taxon>Dikarya</taxon>
        <taxon>Ascomycota</taxon>
        <taxon>Saccharomycotina</taxon>
        <taxon>Saccharomycetes</taxon>
        <taxon>Saccharomycetales</taxon>
        <taxon>Saccharomycetaceae</taxon>
        <taxon>Kluyveromyces</taxon>
    </lineage>
</organism>
<evidence type="ECO:0000313" key="3">
    <source>
        <dbReference type="Proteomes" id="UP000031516"/>
    </source>
</evidence>
<feature type="region of interest" description="Disordered" evidence="1">
    <location>
        <begin position="1"/>
        <end position="21"/>
    </location>
</feature>
<feature type="region of interest" description="Disordered" evidence="1">
    <location>
        <begin position="479"/>
        <end position="515"/>
    </location>
</feature>
<keyword evidence="3" id="KW-1185">Reference proteome</keyword>
<proteinExistence type="predicted"/>
<dbReference type="EMBL" id="CCBQ010000033">
    <property type="protein sequence ID" value="CDO94108.1"/>
    <property type="molecule type" value="Genomic_DNA"/>
</dbReference>
<feature type="region of interest" description="Disordered" evidence="1">
    <location>
        <begin position="528"/>
        <end position="556"/>
    </location>
</feature>
<accession>A0A0A8L7D2</accession>
<protein>
    <submittedName>
        <fullName evidence="2">WGS project CCBQ000000000 data, contig 00266</fullName>
    </submittedName>
</protein>
<feature type="compositionally biased region" description="Polar residues" evidence="1">
    <location>
        <begin position="320"/>
        <end position="332"/>
    </location>
</feature>
<dbReference type="PANTHER" id="PTHR12751">
    <property type="entry name" value="PHOSPHATASE AND ACTIN REGULATOR PHACTR"/>
    <property type="match status" value="1"/>
</dbReference>
<feature type="compositionally biased region" description="Polar residues" evidence="1">
    <location>
        <begin position="496"/>
        <end position="515"/>
    </location>
</feature>
<feature type="compositionally biased region" description="Polar residues" evidence="1">
    <location>
        <begin position="542"/>
        <end position="553"/>
    </location>
</feature>
<dbReference type="AlphaFoldDB" id="A0A0A8L7D2"/>
<evidence type="ECO:0000313" key="2">
    <source>
        <dbReference type="EMBL" id="CDO94108.1"/>
    </source>
</evidence>
<feature type="compositionally biased region" description="Basic and acidic residues" evidence="1">
    <location>
        <begin position="480"/>
        <end position="495"/>
    </location>
</feature>
<dbReference type="GO" id="GO:0030036">
    <property type="term" value="P:actin cytoskeleton organization"/>
    <property type="evidence" value="ECO:0007669"/>
    <property type="project" value="TreeGrafter"/>
</dbReference>
<dbReference type="OrthoDB" id="5563016at2759"/>
<gene>
    <name evidence="2" type="ORF">KLDO_g2390</name>
</gene>
<dbReference type="PANTHER" id="PTHR12751:SF18">
    <property type="entry name" value="PHOSPHATASE AND ACTIN REGULATOR 1"/>
    <property type="match status" value="1"/>
</dbReference>
<feature type="compositionally biased region" description="Low complexity" evidence="1">
    <location>
        <begin position="333"/>
        <end position="348"/>
    </location>
</feature>
<name>A0A0A8L7D2_9SACH</name>